<dbReference type="Proteomes" id="UP001141950">
    <property type="component" value="Unassembled WGS sequence"/>
</dbReference>
<dbReference type="InterPro" id="IPR036388">
    <property type="entry name" value="WH-like_DNA-bd_sf"/>
</dbReference>
<accession>A0A9X2S9Z7</accession>
<feature type="region of interest" description="Disordered" evidence="1">
    <location>
        <begin position="121"/>
        <end position="144"/>
    </location>
</feature>
<evidence type="ECO:0000313" key="2">
    <source>
        <dbReference type="EMBL" id="MCR2805686.1"/>
    </source>
</evidence>
<name>A0A9X2S9Z7_9BACL</name>
<protein>
    <submittedName>
        <fullName evidence="2">Sigma-70 family RNA polymerase sigma factor</fullName>
    </submittedName>
</protein>
<organism evidence="2 3">
    <name type="scientific">Paenibacillus soyae</name>
    <dbReference type="NCBI Taxonomy" id="2969249"/>
    <lineage>
        <taxon>Bacteria</taxon>
        <taxon>Bacillati</taxon>
        <taxon>Bacillota</taxon>
        <taxon>Bacilli</taxon>
        <taxon>Bacillales</taxon>
        <taxon>Paenibacillaceae</taxon>
        <taxon>Paenibacillus</taxon>
    </lineage>
</organism>
<dbReference type="RefSeq" id="WP_257448439.1">
    <property type="nucleotide sequence ID" value="NZ_JANIPJ010000013.1"/>
</dbReference>
<reference evidence="2" key="1">
    <citation type="submission" date="2022-08" db="EMBL/GenBank/DDBJ databases">
        <title>The genomic sequence of strain Paenibacillus sp. SCIV0701.</title>
        <authorList>
            <person name="Zhao H."/>
        </authorList>
    </citation>
    <scope>NUCLEOTIDE SEQUENCE</scope>
    <source>
        <strain evidence="2">SCIV0701</strain>
    </source>
</reference>
<dbReference type="Gene3D" id="1.10.10.10">
    <property type="entry name" value="Winged helix-like DNA-binding domain superfamily/Winged helix DNA-binding domain"/>
    <property type="match status" value="1"/>
</dbReference>
<proteinExistence type="predicted"/>
<dbReference type="AlphaFoldDB" id="A0A9X2S9Z7"/>
<dbReference type="EMBL" id="JANIPJ010000013">
    <property type="protein sequence ID" value="MCR2805686.1"/>
    <property type="molecule type" value="Genomic_DNA"/>
</dbReference>
<dbReference type="InterPro" id="IPR013324">
    <property type="entry name" value="RNA_pol_sigma_r3/r4-like"/>
</dbReference>
<keyword evidence="3" id="KW-1185">Reference proteome</keyword>
<sequence length="226" mass="25665">MSKLTDVEFAHLLHHLQTSSDVTLIGNRTFKEAIEQVYAFARWYAIGKKYTDDFSKDDFDELVHEAITLTLENIATITDLKSAIKVNVRGAMGKYRTAFLEPYRPLLPDGGRPRRYIKSVTIDPRPEEDESRPDGNKGVQKGISSGYMEPHTELMFNEDMNDINTALASLKEVDRNIFIRDIILDQSQGEIGTALGHGSGNISKRKNRAIDKIHNQLKGTLQYYKF</sequence>
<evidence type="ECO:0000313" key="3">
    <source>
        <dbReference type="Proteomes" id="UP001141950"/>
    </source>
</evidence>
<gene>
    <name evidence="2" type="ORF">NQZ67_17525</name>
</gene>
<comment type="caution">
    <text evidence="2">The sequence shown here is derived from an EMBL/GenBank/DDBJ whole genome shotgun (WGS) entry which is preliminary data.</text>
</comment>
<evidence type="ECO:0000256" key="1">
    <source>
        <dbReference type="SAM" id="MobiDB-lite"/>
    </source>
</evidence>
<dbReference type="SUPFAM" id="SSF88659">
    <property type="entry name" value="Sigma3 and sigma4 domains of RNA polymerase sigma factors"/>
    <property type="match status" value="1"/>
</dbReference>